<accession>A2DUG6</accession>
<protein>
    <recommendedName>
        <fullName evidence="1">DUF3447 domain-containing protein</fullName>
    </recommendedName>
</protein>
<dbReference type="InterPro" id="IPR020683">
    <property type="entry name" value="DUF3447"/>
</dbReference>
<organism evidence="2 3">
    <name type="scientific">Trichomonas vaginalis (strain ATCC PRA-98 / G3)</name>
    <dbReference type="NCBI Taxonomy" id="412133"/>
    <lineage>
        <taxon>Eukaryota</taxon>
        <taxon>Metamonada</taxon>
        <taxon>Parabasalia</taxon>
        <taxon>Trichomonadida</taxon>
        <taxon>Trichomonadidae</taxon>
        <taxon>Trichomonas</taxon>
    </lineage>
</organism>
<gene>
    <name evidence="2" type="ORF">TVAG_262540</name>
</gene>
<evidence type="ECO:0000313" key="3">
    <source>
        <dbReference type="Proteomes" id="UP000001542"/>
    </source>
</evidence>
<name>A2DUG6_TRIV3</name>
<keyword evidence="3" id="KW-1185">Reference proteome</keyword>
<dbReference type="InterPro" id="IPR036770">
    <property type="entry name" value="Ankyrin_rpt-contain_sf"/>
</dbReference>
<dbReference type="Pfam" id="PF11929">
    <property type="entry name" value="DUF3447"/>
    <property type="match status" value="1"/>
</dbReference>
<sequence>MSGEKSSHDTALELLDKYNGYSDEFIELYNLKTFDQEEINKLYNAIKTKLIDSKLFLPSEVIFHIFAAMPYNIRYSRSYWTIFKKIYEEYHPDKINIIHPIIHYFFYKEYGIIVHQKLKPLFSYFDKMHYTLEVHEENTLYRAIMEDDINAMISFTKKKGFDKNQALCHEYYPESPLSLLELCCYHGSLQCFNYLRSEFKSKITMKCLHLACLGGNKDILTECMHERRPD</sequence>
<feature type="domain" description="DUF3447" evidence="1">
    <location>
        <begin position="199"/>
        <end position="230"/>
    </location>
</feature>
<dbReference type="VEuPathDB" id="TrichDB:TVAGG3_0595240"/>
<reference evidence="2" key="2">
    <citation type="journal article" date="2007" name="Science">
        <title>Draft genome sequence of the sexually transmitted pathogen Trichomonas vaginalis.</title>
        <authorList>
            <person name="Carlton J.M."/>
            <person name="Hirt R.P."/>
            <person name="Silva J.C."/>
            <person name="Delcher A.L."/>
            <person name="Schatz M."/>
            <person name="Zhao Q."/>
            <person name="Wortman J.R."/>
            <person name="Bidwell S.L."/>
            <person name="Alsmark U.C.M."/>
            <person name="Besteiro S."/>
            <person name="Sicheritz-Ponten T."/>
            <person name="Noel C.J."/>
            <person name="Dacks J.B."/>
            <person name="Foster P.G."/>
            <person name="Simillion C."/>
            <person name="Van de Peer Y."/>
            <person name="Miranda-Saavedra D."/>
            <person name="Barton G.J."/>
            <person name="Westrop G.D."/>
            <person name="Mueller S."/>
            <person name="Dessi D."/>
            <person name="Fiori P.L."/>
            <person name="Ren Q."/>
            <person name="Paulsen I."/>
            <person name="Zhang H."/>
            <person name="Bastida-Corcuera F.D."/>
            <person name="Simoes-Barbosa A."/>
            <person name="Brown M.T."/>
            <person name="Hayes R.D."/>
            <person name="Mukherjee M."/>
            <person name="Okumura C.Y."/>
            <person name="Schneider R."/>
            <person name="Smith A.J."/>
            <person name="Vanacova S."/>
            <person name="Villalvazo M."/>
            <person name="Haas B.J."/>
            <person name="Pertea M."/>
            <person name="Feldblyum T.V."/>
            <person name="Utterback T.R."/>
            <person name="Shu C.L."/>
            <person name="Osoegawa K."/>
            <person name="de Jong P.J."/>
            <person name="Hrdy I."/>
            <person name="Horvathova L."/>
            <person name="Zubacova Z."/>
            <person name="Dolezal P."/>
            <person name="Malik S.B."/>
            <person name="Logsdon J.M. Jr."/>
            <person name="Henze K."/>
            <person name="Gupta A."/>
            <person name="Wang C.C."/>
            <person name="Dunne R.L."/>
            <person name="Upcroft J.A."/>
            <person name="Upcroft P."/>
            <person name="White O."/>
            <person name="Salzberg S.L."/>
            <person name="Tang P."/>
            <person name="Chiu C.-H."/>
            <person name="Lee Y.-S."/>
            <person name="Embley T.M."/>
            <person name="Coombs G.H."/>
            <person name="Mottram J.C."/>
            <person name="Tachezy J."/>
            <person name="Fraser-Liggett C.M."/>
            <person name="Johnson P.J."/>
        </authorList>
    </citation>
    <scope>NUCLEOTIDE SEQUENCE [LARGE SCALE GENOMIC DNA]</scope>
    <source>
        <strain evidence="2">G3</strain>
    </source>
</reference>
<dbReference type="EMBL" id="DS113248">
    <property type="protein sequence ID" value="EAY16004.1"/>
    <property type="molecule type" value="Genomic_DNA"/>
</dbReference>
<dbReference type="PANTHER" id="PTHR24182:SF13">
    <property type="entry name" value="LD18443P"/>
    <property type="match status" value="1"/>
</dbReference>
<dbReference type="PANTHER" id="PTHR24182">
    <property type="entry name" value="ANKYRIN REPEAT AND SOCS BOX CONTAINING 4"/>
    <property type="match status" value="1"/>
</dbReference>
<dbReference type="Proteomes" id="UP000001542">
    <property type="component" value="Unassembled WGS sequence"/>
</dbReference>
<evidence type="ECO:0000313" key="2">
    <source>
        <dbReference type="EMBL" id="EAY16004.1"/>
    </source>
</evidence>
<dbReference type="SUPFAM" id="SSF48403">
    <property type="entry name" value="Ankyrin repeat"/>
    <property type="match status" value="1"/>
</dbReference>
<dbReference type="AlphaFoldDB" id="A2DUG6"/>
<dbReference type="OrthoDB" id="341259at2759"/>
<dbReference type="InParanoid" id="A2DUG6"/>
<evidence type="ECO:0000259" key="1">
    <source>
        <dbReference type="Pfam" id="PF11929"/>
    </source>
</evidence>
<proteinExistence type="predicted"/>
<dbReference type="RefSeq" id="XP_001328227.1">
    <property type="nucleotide sequence ID" value="XM_001328192.1"/>
</dbReference>
<dbReference type="eggNOG" id="ENOG502SBM3">
    <property type="taxonomic scope" value="Eukaryota"/>
</dbReference>
<dbReference type="VEuPathDB" id="TrichDB:TVAG_TEG_DS113597_1_1"/>
<dbReference type="KEGG" id="tva:4774011"/>
<reference evidence="2" key="1">
    <citation type="submission" date="2006-10" db="EMBL/GenBank/DDBJ databases">
        <authorList>
            <person name="Amadeo P."/>
            <person name="Zhao Q."/>
            <person name="Wortman J."/>
            <person name="Fraser-Liggett C."/>
            <person name="Carlton J."/>
        </authorList>
    </citation>
    <scope>NUCLEOTIDE SEQUENCE</scope>
    <source>
        <strain evidence="2">G3</strain>
    </source>
</reference>